<dbReference type="EMBL" id="PYDT01000009">
    <property type="protein sequence ID" value="THU49542.1"/>
    <property type="molecule type" value="Genomic_DNA"/>
</dbReference>
<organism evidence="2 3">
    <name type="scientific">Musa balbisiana</name>
    <name type="common">Banana</name>
    <dbReference type="NCBI Taxonomy" id="52838"/>
    <lineage>
        <taxon>Eukaryota</taxon>
        <taxon>Viridiplantae</taxon>
        <taxon>Streptophyta</taxon>
        <taxon>Embryophyta</taxon>
        <taxon>Tracheophyta</taxon>
        <taxon>Spermatophyta</taxon>
        <taxon>Magnoliopsida</taxon>
        <taxon>Liliopsida</taxon>
        <taxon>Zingiberales</taxon>
        <taxon>Musaceae</taxon>
        <taxon>Musa</taxon>
    </lineage>
</organism>
<feature type="compositionally biased region" description="Polar residues" evidence="1">
    <location>
        <begin position="27"/>
        <end position="39"/>
    </location>
</feature>
<comment type="caution">
    <text evidence="2">The sequence shown here is derived from an EMBL/GenBank/DDBJ whole genome shotgun (WGS) entry which is preliminary data.</text>
</comment>
<dbReference type="Proteomes" id="UP000317650">
    <property type="component" value="Chromosome 6"/>
</dbReference>
<sequence length="73" mass="7304">MSGISGGVPRGLSAAEHGGSGREVASPQRQGGVTPSRTCTLVGPGTRPDPSDDQVSDVERVVLKGQDSTSDGV</sequence>
<feature type="region of interest" description="Disordered" evidence="1">
    <location>
        <begin position="1"/>
        <end position="73"/>
    </location>
</feature>
<dbReference type="AlphaFoldDB" id="A0A4S8IPK0"/>
<gene>
    <name evidence="2" type="ORF">C4D60_Mb06t10650</name>
</gene>
<proteinExistence type="predicted"/>
<evidence type="ECO:0000313" key="3">
    <source>
        <dbReference type="Proteomes" id="UP000317650"/>
    </source>
</evidence>
<protein>
    <submittedName>
        <fullName evidence="2">Uncharacterized protein</fullName>
    </submittedName>
</protein>
<keyword evidence="3" id="KW-1185">Reference proteome</keyword>
<evidence type="ECO:0000256" key="1">
    <source>
        <dbReference type="SAM" id="MobiDB-lite"/>
    </source>
</evidence>
<evidence type="ECO:0000313" key="2">
    <source>
        <dbReference type="EMBL" id="THU49542.1"/>
    </source>
</evidence>
<reference evidence="2 3" key="1">
    <citation type="journal article" date="2019" name="Nat. Plants">
        <title>Genome sequencing of Musa balbisiana reveals subgenome evolution and function divergence in polyploid bananas.</title>
        <authorList>
            <person name="Yao X."/>
        </authorList>
    </citation>
    <scope>NUCLEOTIDE SEQUENCE [LARGE SCALE GENOMIC DNA]</scope>
    <source>
        <strain evidence="3">cv. DH-PKW</strain>
        <tissue evidence="2">Leaves</tissue>
    </source>
</reference>
<name>A0A4S8IPK0_MUSBA</name>
<accession>A0A4S8IPK0</accession>